<dbReference type="InterPro" id="IPR036908">
    <property type="entry name" value="RlpA-like_sf"/>
</dbReference>
<keyword evidence="1 2" id="KW-0732">Signal</keyword>
<evidence type="ECO:0000256" key="1">
    <source>
        <dbReference type="ARBA" id="ARBA00022729"/>
    </source>
</evidence>
<proteinExistence type="predicted"/>
<dbReference type="GO" id="GO:0004553">
    <property type="term" value="F:hydrolase activity, hydrolyzing O-glycosyl compounds"/>
    <property type="evidence" value="ECO:0007669"/>
    <property type="project" value="InterPro"/>
</dbReference>
<dbReference type="PANTHER" id="PTHR39160:SF4">
    <property type="entry name" value="RESUSCITATION-PROMOTING FACTOR RPFB"/>
    <property type="match status" value="1"/>
</dbReference>
<dbReference type="Gene3D" id="2.40.40.10">
    <property type="entry name" value="RlpA-like domain"/>
    <property type="match status" value="1"/>
</dbReference>
<protein>
    <submittedName>
        <fullName evidence="4">3D (Asp-Asp-Asp) domain-containing protein</fullName>
    </submittedName>
</protein>
<dbReference type="EMBL" id="FQVY01000004">
    <property type="protein sequence ID" value="SHG51198.1"/>
    <property type="molecule type" value="Genomic_DNA"/>
</dbReference>
<dbReference type="InterPro" id="IPR051933">
    <property type="entry name" value="Resuscitation_pf_RpfB"/>
</dbReference>
<evidence type="ECO:0000256" key="2">
    <source>
        <dbReference type="SAM" id="SignalP"/>
    </source>
</evidence>
<feature type="domain" description="3D" evidence="3">
    <location>
        <begin position="75"/>
        <end position="135"/>
    </location>
</feature>
<organism evidence="4 5">
    <name type="scientific">Bittarella massiliensis</name>
    <name type="common">ex Durand et al. 2017</name>
    <dbReference type="NCBI Taxonomy" id="1720313"/>
    <lineage>
        <taxon>Bacteria</taxon>
        <taxon>Bacillati</taxon>
        <taxon>Bacillota</taxon>
        <taxon>Clostridia</taxon>
        <taxon>Eubacteriales</taxon>
        <taxon>Oscillospiraceae</taxon>
        <taxon>Bittarella (ex Durand et al. 2017)</taxon>
    </lineage>
</organism>
<name>A0AAQ1MF61_9FIRM</name>
<dbReference type="InterPro" id="IPR010611">
    <property type="entry name" value="3D_dom"/>
</dbReference>
<gene>
    <name evidence="4" type="ORF">SAMN05444424_2614</name>
</gene>
<dbReference type="CDD" id="cd14667">
    <property type="entry name" value="3D_containing_proteins"/>
    <property type="match status" value="1"/>
</dbReference>
<dbReference type="GO" id="GO:0019867">
    <property type="term" value="C:outer membrane"/>
    <property type="evidence" value="ECO:0007669"/>
    <property type="project" value="InterPro"/>
</dbReference>
<dbReference type="InterPro" id="IPR059180">
    <property type="entry name" value="3D_YorM"/>
</dbReference>
<sequence length="157" mass="17004">MKEIAQYLIMLLALLTLQHPAATQPHALSPAAEAVTQMTYAGEYTIVAYCAEQYPHICGGNPTTKSGEPVTPGVTVAADPAVLPLGTRIYIDGIGERVVQDTGGAIRGHKIDLAVEGHQEAVEFGRKTAKIYILEDKNEIQIDKKHAHIWRVHPASD</sequence>
<feature type="chain" id="PRO_5042945745" evidence="2">
    <location>
        <begin position="22"/>
        <end position="157"/>
    </location>
</feature>
<reference evidence="5" key="1">
    <citation type="submission" date="2016-11" db="EMBL/GenBank/DDBJ databases">
        <authorList>
            <person name="Jaros S."/>
            <person name="Januszkiewicz K."/>
            <person name="Wedrychowicz H."/>
        </authorList>
    </citation>
    <scope>NUCLEOTIDE SEQUENCE [LARGE SCALE GENOMIC DNA]</scope>
    <source>
        <strain evidence="5">DSM 4029</strain>
    </source>
</reference>
<dbReference type="GO" id="GO:0009254">
    <property type="term" value="P:peptidoglycan turnover"/>
    <property type="evidence" value="ECO:0007669"/>
    <property type="project" value="InterPro"/>
</dbReference>
<evidence type="ECO:0000313" key="5">
    <source>
        <dbReference type="Proteomes" id="UP000184089"/>
    </source>
</evidence>
<comment type="caution">
    <text evidence="4">The sequence shown here is derived from an EMBL/GenBank/DDBJ whole genome shotgun (WGS) entry which is preliminary data.</text>
</comment>
<evidence type="ECO:0000259" key="3">
    <source>
        <dbReference type="Pfam" id="PF06725"/>
    </source>
</evidence>
<dbReference type="Proteomes" id="UP000184089">
    <property type="component" value="Unassembled WGS sequence"/>
</dbReference>
<dbReference type="SUPFAM" id="SSF50685">
    <property type="entry name" value="Barwin-like endoglucanases"/>
    <property type="match status" value="1"/>
</dbReference>
<dbReference type="AlphaFoldDB" id="A0AAQ1MF61"/>
<feature type="signal peptide" evidence="2">
    <location>
        <begin position="1"/>
        <end position="21"/>
    </location>
</feature>
<accession>A0AAQ1MF61</accession>
<dbReference type="Pfam" id="PF06725">
    <property type="entry name" value="3D"/>
    <property type="match status" value="1"/>
</dbReference>
<dbReference type="RefSeq" id="WP_021661140.1">
    <property type="nucleotide sequence ID" value="NZ_FQVY01000004.1"/>
</dbReference>
<evidence type="ECO:0000313" key="4">
    <source>
        <dbReference type="EMBL" id="SHG51198.1"/>
    </source>
</evidence>
<dbReference type="PANTHER" id="PTHR39160">
    <property type="entry name" value="CELL WALL-BINDING PROTEIN YOCH"/>
    <property type="match status" value="1"/>
</dbReference>